<dbReference type="PANTHER" id="PTHR24221">
    <property type="entry name" value="ATP-BINDING CASSETTE SUB-FAMILY B"/>
    <property type="match status" value="1"/>
</dbReference>
<evidence type="ECO:0000256" key="8">
    <source>
        <dbReference type="SAM" id="Phobius"/>
    </source>
</evidence>
<feature type="transmembrane region" description="Helical" evidence="8">
    <location>
        <begin position="253"/>
        <end position="278"/>
    </location>
</feature>
<dbReference type="GO" id="GO:0034040">
    <property type="term" value="F:ATPase-coupled lipid transmembrane transporter activity"/>
    <property type="evidence" value="ECO:0007669"/>
    <property type="project" value="TreeGrafter"/>
</dbReference>
<reference evidence="11 12" key="1">
    <citation type="journal article" date="2016" name="Nat. Commun.">
        <title>Thousands of microbial genomes shed light on interconnected biogeochemical processes in an aquifer system.</title>
        <authorList>
            <person name="Anantharaman K."/>
            <person name="Brown C.T."/>
            <person name="Hug L.A."/>
            <person name="Sharon I."/>
            <person name="Castelle C.J."/>
            <person name="Probst A.J."/>
            <person name="Thomas B.C."/>
            <person name="Singh A."/>
            <person name="Wilkins M.J."/>
            <person name="Karaoz U."/>
            <person name="Brodie E.L."/>
            <person name="Williams K.H."/>
            <person name="Hubbard S.S."/>
            <person name="Banfield J.F."/>
        </authorList>
    </citation>
    <scope>NUCLEOTIDE SEQUENCE [LARGE SCALE GENOMIC DNA]</scope>
</reference>
<feature type="transmembrane region" description="Helical" evidence="8">
    <location>
        <begin position="284"/>
        <end position="304"/>
    </location>
</feature>
<dbReference type="EMBL" id="MFUO01000006">
    <property type="protein sequence ID" value="OGI84206.1"/>
    <property type="molecule type" value="Genomic_DNA"/>
</dbReference>
<dbReference type="InterPro" id="IPR017871">
    <property type="entry name" value="ABC_transporter-like_CS"/>
</dbReference>
<dbReference type="SUPFAM" id="SSF52540">
    <property type="entry name" value="P-loop containing nucleoside triphosphate hydrolases"/>
    <property type="match status" value="1"/>
</dbReference>
<evidence type="ECO:0000259" key="9">
    <source>
        <dbReference type="PROSITE" id="PS50893"/>
    </source>
</evidence>
<evidence type="ECO:0000313" key="11">
    <source>
        <dbReference type="EMBL" id="OGI84206.1"/>
    </source>
</evidence>
<dbReference type="GO" id="GO:0005886">
    <property type="term" value="C:plasma membrane"/>
    <property type="evidence" value="ECO:0007669"/>
    <property type="project" value="UniProtKB-SubCell"/>
</dbReference>
<dbReference type="InterPro" id="IPR027417">
    <property type="entry name" value="P-loop_NTPase"/>
</dbReference>
<feature type="transmembrane region" description="Helical" evidence="8">
    <location>
        <begin position="21"/>
        <end position="42"/>
    </location>
</feature>
<sequence length="589" mass="67392">MKTKINFKRILFYLWPHVKKHWLSFSLVFGGFGIGIIFEAIIRPYLYKELIDAFSSGLPKDMILNQSLDLLLLLCIVIFIHLIGFRIGDFSLAYFESKVMKRLHNFSFNKLLEHSYNFFSSNFSGSLIAKSKRFSKSFETFFDVISFQIYFSILTLSGILVVLFIKTPKIAWIFLAWAFIYVLITFLFIKKKIRYDLLEAEADSNVTGRLSDSIINILNIKIFSSSFFEKKSFENVTQDEELKRRNSWQFGNFQSLIQSIMMALLQVVIIFICIKMWYRNEISIGTIVLLQAYMFNLFDILWNLGRAMTKVIKSLTDMKEMIDIFDLNTDISDPQNPEVLEMKNGHIKFNDVSFSYKNGNSLINKLNFAILPGEHVGLVGHSGAGKSTITKLLLRFADTTKGEITIDSQNIKNVLQDDLRSVIAYVPQDPILFHRTIKENIIYSKPDVTDEEMIAVAKSAYAHEFISKLPNGYDTLVGERGVKLSGGERQRVAIARAMLKNSPILVLDEATSSLDSLSEGYIQQAFIELMKNKTTLVIAHRLSTIQKMDRIIVLDNGKIVEDGTHTELLNKDGIYAELWNHQTGGFISE</sequence>
<feature type="domain" description="ABC transmembrane type-1" evidence="10">
    <location>
        <begin position="32"/>
        <end position="313"/>
    </location>
</feature>
<dbReference type="PROSITE" id="PS00211">
    <property type="entry name" value="ABC_TRANSPORTER_1"/>
    <property type="match status" value="1"/>
</dbReference>
<dbReference type="PANTHER" id="PTHR24221:SF654">
    <property type="entry name" value="ATP-BINDING CASSETTE SUB-FAMILY B MEMBER 6"/>
    <property type="match status" value="1"/>
</dbReference>
<keyword evidence="4" id="KW-0547">Nucleotide-binding</keyword>
<dbReference type="InterPro" id="IPR036640">
    <property type="entry name" value="ABC1_TM_sf"/>
</dbReference>
<evidence type="ECO:0000256" key="2">
    <source>
        <dbReference type="ARBA" id="ARBA00022448"/>
    </source>
</evidence>
<dbReference type="PROSITE" id="PS50893">
    <property type="entry name" value="ABC_TRANSPORTER_2"/>
    <property type="match status" value="1"/>
</dbReference>
<keyword evidence="6 8" id="KW-1133">Transmembrane helix</keyword>
<dbReference type="InterPro" id="IPR011527">
    <property type="entry name" value="ABC1_TM_dom"/>
</dbReference>
<dbReference type="Gene3D" id="1.20.1560.10">
    <property type="entry name" value="ABC transporter type 1, transmembrane domain"/>
    <property type="match status" value="1"/>
</dbReference>
<dbReference type="SUPFAM" id="SSF90123">
    <property type="entry name" value="ABC transporter transmembrane region"/>
    <property type="match status" value="1"/>
</dbReference>
<feature type="transmembrane region" description="Helical" evidence="8">
    <location>
        <begin position="140"/>
        <end position="164"/>
    </location>
</feature>
<dbReference type="Proteomes" id="UP000178184">
    <property type="component" value="Unassembled WGS sequence"/>
</dbReference>
<dbReference type="Pfam" id="PF00005">
    <property type="entry name" value="ABC_tran"/>
    <property type="match status" value="1"/>
</dbReference>
<dbReference type="InterPro" id="IPR003593">
    <property type="entry name" value="AAA+_ATPase"/>
</dbReference>
<feature type="domain" description="ABC transporter" evidence="9">
    <location>
        <begin position="347"/>
        <end position="581"/>
    </location>
</feature>
<organism evidence="11 12">
    <name type="scientific">Candidatus Nomurabacteria bacterium RIFCSPLOWO2_01_FULL_33_17</name>
    <dbReference type="NCBI Taxonomy" id="1801764"/>
    <lineage>
        <taxon>Bacteria</taxon>
        <taxon>Candidatus Nomuraibacteriota</taxon>
    </lineage>
</organism>
<dbReference type="SMART" id="SM00382">
    <property type="entry name" value="AAA"/>
    <property type="match status" value="1"/>
</dbReference>
<dbReference type="STRING" id="1801764.A2903_00655"/>
<evidence type="ECO:0000256" key="7">
    <source>
        <dbReference type="ARBA" id="ARBA00023136"/>
    </source>
</evidence>
<keyword evidence="2" id="KW-0813">Transport</keyword>
<evidence type="ECO:0000256" key="5">
    <source>
        <dbReference type="ARBA" id="ARBA00022840"/>
    </source>
</evidence>
<dbReference type="GO" id="GO:0016887">
    <property type="term" value="F:ATP hydrolysis activity"/>
    <property type="evidence" value="ECO:0007669"/>
    <property type="project" value="InterPro"/>
</dbReference>
<dbReference type="Pfam" id="PF00664">
    <property type="entry name" value="ABC_membrane"/>
    <property type="match status" value="1"/>
</dbReference>
<comment type="caution">
    <text evidence="11">The sequence shown here is derived from an EMBL/GenBank/DDBJ whole genome shotgun (WGS) entry which is preliminary data.</text>
</comment>
<dbReference type="GO" id="GO:0005524">
    <property type="term" value="F:ATP binding"/>
    <property type="evidence" value="ECO:0007669"/>
    <property type="project" value="UniProtKB-KW"/>
</dbReference>
<evidence type="ECO:0000256" key="1">
    <source>
        <dbReference type="ARBA" id="ARBA00004651"/>
    </source>
</evidence>
<accession>A0A1F6WQS4</accession>
<name>A0A1F6WQS4_9BACT</name>
<keyword evidence="7 8" id="KW-0472">Membrane</keyword>
<keyword evidence="5" id="KW-0067">ATP-binding</keyword>
<dbReference type="InterPro" id="IPR003439">
    <property type="entry name" value="ABC_transporter-like_ATP-bd"/>
</dbReference>
<evidence type="ECO:0000313" key="12">
    <source>
        <dbReference type="Proteomes" id="UP000178184"/>
    </source>
</evidence>
<feature type="transmembrane region" description="Helical" evidence="8">
    <location>
        <begin position="70"/>
        <end position="95"/>
    </location>
</feature>
<dbReference type="AlphaFoldDB" id="A0A1F6WQS4"/>
<dbReference type="FunFam" id="3.40.50.300:FF:000287">
    <property type="entry name" value="Multidrug ABC transporter ATP-binding protein"/>
    <property type="match status" value="1"/>
</dbReference>
<dbReference type="PROSITE" id="PS50929">
    <property type="entry name" value="ABC_TM1F"/>
    <property type="match status" value="1"/>
</dbReference>
<evidence type="ECO:0000256" key="4">
    <source>
        <dbReference type="ARBA" id="ARBA00022741"/>
    </source>
</evidence>
<dbReference type="GO" id="GO:0140359">
    <property type="term" value="F:ABC-type transporter activity"/>
    <property type="evidence" value="ECO:0007669"/>
    <property type="project" value="InterPro"/>
</dbReference>
<evidence type="ECO:0000256" key="6">
    <source>
        <dbReference type="ARBA" id="ARBA00022989"/>
    </source>
</evidence>
<protein>
    <recommendedName>
        <fullName evidence="13">ABC transporter ATP-binding protein</fullName>
    </recommendedName>
</protein>
<evidence type="ECO:0000259" key="10">
    <source>
        <dbReference type="PROSITE" id="PS50929"/>
    </source>
</evidence>
<feature type="transmembrane region" description="Helical" evidence="8">
    <location>
        <begin position="170"/>
        <end position="189"/>
    </location>
</feature>
<comment type="subcellular location">
    <subcellularLocation>
        <location evidence="1">Cell membrane</location>
        <topology evidence="1">Multi-pass membrane protein</topology>
    </subcellularLocation>
</comment>
<dbReference type="InterPro" id="IPR039421">
    <property type="entry name" value="Type_1_exporter"/>
</dbReference>
<dbReference type="Gene3D" id="3.40.50.300">
    <property type="entry name" value="P-loop containing nucleotide triphosphate hydrolases"/>
    <property type="match status" value="1"/>
</dbReference>
<evidence type="ECO:0000256" key="3">
    <source>
        <dbReference type="ARBA" id="ARBA00022692"/>
    </source>
</evidence>
<evidence type="ECO:0008006" key="13">
    <source>
        <dbReference type="Google" id="ProtNLM"/>
    </source>
</evidence>
<keyword evidence="3 8" id="KW-0812">Transmembrane</keyword>
<proteinExistence type="predicted"/>
<gene>
    <name evidence="11" type="ORF">A2903_00655</name>
</gene>